<dbReference type="RefSeq" id="XP_024356750.1">
    <property type="nucleotide sequence ID" value="XM_024500982.2"/>
</dbReference>
<reference evidence="8 10" key="1">
    <citation type="journal article" date="2008" name="Science">
        <title>The Physcomitrella genome reveals evolutionary insights into the conquest of land by plants.</title>
        <authorList>
            <person name="Rensing S."/>
            <person name="Lang D."/>
            <person name="Zimmer A."/>
            <person name="Terry A."/>
            <person name="Salamov A."/>
            <person name="Shapiro H."/>
            <person name="Nishiyama T."/>
            <person name="Perroud P.-F."/>
            <person name="Lindquist E."/>
            <person name="Kamisugi Y."/>
            <person name="Tanahashi T."/>
            <person name="Sakakibara K."/>
            <person name="Fujita T."/>
            <person name="Oishi K."/>
            <person name="Shin-I T."/>
            <person name="Kuroki Y."/>
            <person name="Toyoda A."/>
            <person name="Suzuki Y."/>
            <person name="Hashimoto A."/>
            <person name="Yamaguchi K."/>
            <person name="Sugano A."/>
            <person name="Kohara Y."/>
            <person name="Fujiyama A."/>
            <person name="Anterola A."/>
            <person name="Aoki S."/>
            <person name="Ashton N."/>
            <person name="Barbazuk W.B."/>
            <person name="Barker E."/>
            <person name="Bennetzen J."/>
            <person name="Bezanilla M."/>
            <person name="Blankenship R."/>
            <person name="Cho S.H."/>
            <person name="Dutcher S."/>
            <person name="Estelle M."/>
            <person name="Fawcett J.A."/>
            <person name="Gundlach H."/>
            <person name="Hanada K."/>
            <person name="Heyl A."/>
            <person name="Hicks K.A."/>
            <person name="Hugh J."/>
            <person name="Lohr M."/>
            <person name="Mayer K."/>
            <person name="Melkozernov A."/>
            <person name="Murata T."/>
            <person name="Nelson D."/>
            <person name="Pils B."/>
            <person name="Prigge M."/>
            <person name="Reiss B."/>
            <person name="Renner T."/>
            <person name="Rombauts S."/>
            <person name="Rushton P."/>
            <person name="Sanderfoot A."/>
            <person name="Schween G."/>
            <person name="Shiu S.-H."/>
            <person name="Stueber K."/>
            <person name="Theodoulou F.L."/>
            <person name="Tu H."/>
            <person name="Van de Peer Y."/>
            <person name="Verrier P.J."/>
            <person name="Waters E."/>
            <person name="Wood A."/>
            <person name="Yang L."/>
            <person name="Cove D."/>
            <person name="Cuming A."/>
            <person name="Hasebe M."/>
            <person name="Lucas S."/>
            <person name="Mishler D.B."/>
            <person name="Reski R."/>
            <person name="Grigoriev I."/>
            <person name="Quatrano R.S."/>
            <person name="Boore J.L."/>
        </authorList>
    </citation>
    <scope>NUCLEOTIDE SEQUENCE [LARGE SCALE GENOMIC DNA]</scope>
    <source>
        <strain evidence="9 10">cv. Gransden 2004</strain>
    </source>
</reference>
<dbReference type="EnsemblPlants" id="Pp3c19_15740V3.2">
    <property type="protein sequence ID" value="PAC:32939363.CDS.1"/>
    <property type="gene ID" value="Pp3c19_15740"/>
</dbReference>
<dbReference type="InterPro" id="IPR004263">
    <property type="entry name" value="Exostosin"/>
</dbReference>
<evidence type="ECO:0000259" key="7">
    <source>
        <dbReference type="Pfam" id="PF03016"/>
    </source>
</evidence>
<evidence type="ECO:0000256" key="4">
    <source>
        <dbReference type="ARBA" id="ARBA00023034"/>
    </source>
</evidence>
<dbReference type="GO" id="GO:0000139">
    <property type="term" value="C:Golgi membrane"/>
    <property type="evidence" value="ECO:0007669"/>
    <property type="project" value="UniProtKB-SubCell"/>
</dbReference>
<feature type="transmembrane region" description="Helical" evidence="6">
    <location>
        <begin position="21"/>
        <end position="40"/>
    </location>
</feature>
<evidence type="ECO:0000256" key="1">
    <source>
        <dbReference type="ARBA" id="ARBA00004323"/>
    </source>
</evidence>
<dbReference type="OMA" id="MCPAVAN"/>
<gene>
    <name evidence="9" type="primary">LOC112272837</name>
    <name evidence="8" type="ORF">PHYPA_024178</name>
</gene>
<evidence type="ECO:0000256" key="2">
    <source>
        <dbReference type="ARBA" id="ARBA00010271"/>
    </source>
</evidence>
<accession>A0A2K1IYM0</accession>
<dbReference type="PaxDb" id="3218-PP1S20_115V6.1"/>
<dbReference type="Pfam" id="PF03016">
    <property type="entry name" value="Exostosin_GT47"/>
    <property type="match status" value="1"/>
</dbReference>
<keyword evidence="6" id="KW-0472">Membrane</keyword>
<dbReference type="AlphaFoldDB" id="A0A2K1IYM0"/>
<keyword evidence="6" id="KW-0812">Transmembrane</keyword>
<feature type="domain" description="Exostosin GT47" evidence="7">
    <location>
        <begin position="124"/>
        <end position="459"/>
    </location>
</feature>
<evidence type="ECO:0000256" key="6">
    <source>
        <dbReference type="SAM" id="Phobius"/>
    </source>
</evidence>
<keyword evidence="6" id="KW-1133">Transmembrane helix</keyword>
<dbReference type="Gramene" id="Pp3c19_15740V3.2">
    <property type="protein sequence ID" value="PAC:32939363.CDS.1"/>
    <property type="gene ID" value="Pp3c19_15740"/>
</dbReference>
<evidence type="ECO:0000313" key="10">
    <source>
        <dbReference type="Proteomes" id="UP000006727"/>
    </source>
</evidence>
<evidence type="ECO:0000313" key="8">
    <source>
        <dbReference type="EMBL" id="PNR34361.1"/>
    </source>
</evidence>
<keyword evidence="10" id="KW-1185">Reference proteome</keyword>
<dbReference type="EMBL" id="ABEU02000019">
    <property type="protein sequence ID" value="PNR34361.1"/>
    <property type="molecule type" value="Genomic_DNA"/>
</dbReference>
<evidence type="ECO:0000313" key="9">
    <source>
        <dbReference type="EnsemblPlants" id="PAC:32939362.CDS.1"/>
    </source>
</evidence>
<dbReference type="GeneID" id="112272837"/>
<dbReference type="InterPro" id="IPR040911">
    <property type="entry name" value="Exostosin_GT47"/>
</dbReference>
<keyword evidence="4" id="KW-0333">Golgi apparatus</keyword>
<dbReference type="Gramene" id="Pp3c19_15740V3.1">
    <property type="protein sequence ID" value="PAC:32939362.CDS.1"/>
    <property type="gene ID" value="Pp3c19_15740"/>
</dbReference>
<reference evidence="9" key="3">
    <citation type="submission" date="2020-12" db="UniProtKB">
        <authorList>
            <consortium name="EnsemblPlants"/>
        </authorList>
    </citation>
    <scope>IDENTIFICATION</scope>
</reference>
<evidence type="ECO:0000256" key="5">
    <source>
        <dbReference type="SAM" id="MobiDB-lite"/>
    </source>
</evidence>
<dbReference type="OrthoDB" id="1924787at2759"/>
<dbReference type="EnsemblPlants" id="Pp3c19_15740V3.1">
    <property type="protein sequence ID" value="PAC:32939362.CDS.1"/>
    <property type="gene ID" value="Pp3c19_15740"/>
</dbReference>
<dbReference type="STRING" id="3218.A0A2K1IYM0"/>
<dbReference type="KEGG" id="ppp:112272837"/>
<feature type="region of interest" description="Disordered" evidence="5">
    <location>
        <begin position="1"/>
        <end position="20"/>
    </location>
</feature>
<comment type="similarity">
    <text evidence="2">Belongs to the glycosyltransferase 47 family.</text>
</comment>
<reference evidence="8 10" key="2">
    <citation type="journal article" date="2018" name="Plant J.">
        <title>The Physcomitrella patens chromosome-scale assembly reveals moss genome structure and evolution.</title>
        <authorList>
            <person name="Lang D."/>
            <person name="Ullrich K.K."/>
            <person name="Murat F."/>
            <person name="Fuchs J."/>
            <person name="Jenkins J."/>
            <person name="Haas F.B."/>
            <person name="Piednoel M."/>
            <person name="Gundlach H."/>
            <person name="Van Bel M."/>
            <person name="Meyberg R."/>
            <person name="Vives C."/>
            <person name="Morata J."/>
            <person name="Symeonidi A."/>
            <person name="Hiss M."/>
            <person name="Muchero W."/>
            <person name="Kamisugi Y."/>
            <person name="Saleh O."/>
            <person name="Blanc G."/>
            <person name="Decker E.L."/>
            <person name="van Gessel N."/>
            <person name="Grimwood J."/>
            <person name="Hayes R.D."/>
            <person name="Graham S.W."/>
            <person name="Gunter L.E."/>
            <person name="McDaniel S.F."/>
            <person name="Hoernstein S.N.W."/>
            <person name="Larsson A."/>
            <person name="Li F.W."/>
            <person name="Perroud P.F."/>
            <person name="Phillips J."/>
            <person name="Ranjan P."/>
            <person name="Rokshar D.S."/>
            <person name="Rothfels C.J."/>
            <person name="Schneider L."/>
            <person name="Shu S."/>
            <person name="Stevenson D.W."/>
            <person name="Thummler F."/>
            <person name="Tillich M."/>
            <person name="Villarreal Aguilar J.C."/>
            <person name="Widiez T."/>
            <person name="Wong G.K."/>
            <person name="Wymore A."/>
            <person name="Zhang Y."/>
            <person name="Zimmer A.D."/>
            <person name="Quatrano R.S."/>
            <person name="Mayer K.F.X."/>
            <person name="Goodstein D."/>
            <person name="Casacuberta J.M."/>
            <person name="Vandepoele K."/>
            <person name="Reski R."/>
            <person name="Cuming A.C."/>
            <person name="Tuskan G.A."/>
            <person name="Maumus F."/>
            <person name="Salse J."/>
            <person name="Schmutz J."/>
            <person name="Rensing S.A."/>
        </authorList>
    </citation>
    <scope>NUCLEOTIDE SEQUENCE [LARGE SCALE GENOMIC DNA]</scope>
    <source>
        <strain evidence="9 10">cv. Gransden 2004</strain>
    </source>
</reference>
<keyword evidence="3" id="KW-0735">Signal-anchor</keyword>
<protein>
    <recommendedName>
        <fullName evidence="7">Exostosin GT47 domain-containing protein</fullName>
    </recommendedName>
</protein>
<comment type="subcellular location">
    <subcellularLocation>
        <location evidence="1">Golgi apparatus membrane</location>
        <topology evidence="1">Single-pass type II membrane protein</topology>
    </subcellularLocation>
</comment>
<dbReference type="Gramene" id="Pp3c19_15740V3.3">
    <property type="protein sequence ID" value="PAC:32939364.CDS.1"/>
    <property type="gene ID" value="Pp3c19_15740"/>
</dbReference>
<evidence type="ECO:0000256" key="3">
    <source>
        <dbReference type="ARBA" id="ARBA00022968"/>
    </source>
</evidence>
<proteinExistence type="inferred from homology"/>
<organism evidence="8">
    <name type="scientific">Physcomitrium patens</name>
    <name type="common">Spreading-leaved earth moss</name>
    <name type="synonym">Physcomitrella patens</name>
    <dbReference type="NCBI Taxonomy" id="3218"/>
    <lineage>
        <taxon>Eukaryota</taxon>
        <taxon>Viridiplantae</taxon>
        <taxon>Streptophyta</taxon>
        <taxon>Embryophyta</taxon>
        <taxon>Bryophyta</taxon>
        <taxon>Bryophytina</taxon>
        <taxon>Bryopsida</taxon>
        <taxon>Funariidae</taxon>
        <taxon>Funariales</taxon>
        <taxon>Funariaceae</taxon>
        <taxon>Physcomitrium</taxon>
    </lineage>
</organism>
<name>A0A2K1IYM0_PHYPA</name>
<dbReference type="PANTHER" id="PTHR11062:SF375">
    <property type="entry name" value="EXOSTOSIN GT47 DOMAIN-CONTAINING PROTEIN"/>
    <property type="match status" value="1"/>
</dbReference>
<dbReference type="Proteomes" id="UP000006727">
    <property type="component" value="Chromosome 19"/>
</dbReference>
<sequence length="529" mass="60102">MSQWHIRVPKGGLRHSKPKPSSARWVISGIFTLSIIFLYMTARNEWISAVENAMPISKVTEPSDKNSLRFSPVPTDIEGSQQVNSSSASTDAELLEKPVISAATSEVVSDIVDTTPKSDTLDKCDGRLIYIYNLAKEFNRLVVEQCSNWEAWPNMCEDISNQGFGVPLQVPASDPMASILQPPDAWFRTDQFTLEIVFHERLKVHPCLTKNSEEASLFYLPFYHGLDLAQNLYNSDLAVRDRLNELFVKWLRSQKPWQRHHGKRHVLVLGRIVWDFVRKIGKDASWGSSLLTQPELTNVTKLLIERSLWEDSMLGIPYPTAFHPSSESDLRAWQHTVRTFDRRQLVSLAGSTRTKKLTGVIRDEVFDQCTNSISCRTIFCNIERCVERPQIILKMGLESVFCLQPPGDSSTRKGVFDSLETGCIPVIFNKHQAPNQYLMHLPADHNDYSVLVPEEEVCNRTFDIMEHLSKIPPSEIARKQKCIVDLIPRLLYRHPKPVGEYTSRDAFDVAMDGLMARFDAEQANSGAQL</sequence>
<dbReference type="PANTHER" id="PTHR11062">
    <property type="entry name" value="EXOSTOSIN HEPARAN SULFATE GLYCOSYLTRANSFERASE -RELATED"/>
    <property type="match status" value="1"/>
</dbReference>
<dbReference type="GO" id="GO:0016757">
    <property type="term" value="F:glycosyltransferase activity"/>
    <property type="evidence" value="ECO:0007669"/>
    <property type="project" value="InterPro"/>
</dbReference>
<dbReference type="EnsemblPlants" id="Pp3c19_15740V3.3">
    <property type="protein sequence ID" value="PAC:32939364.CDS.1"/>
    <property type="gene ID" value="Pp3c19_15740"/>
</dbReference>